<feature type="transmembrane region" description="Helical" evidence="1">
    <location>
        <begin position="27"/>
        <end position="45"/>
    </location>
</feature>
<dbReference type="RefSeq" id="WP_075082399.1">
    <property type="nucleotide sequence ID" value="NZ_CP042912.1"/>
</dbReference>
<dbReference type="Proteomes" id="UP000322214">
    <property type="component" value="Chromosome"/>
</dbReference>
<protein>
    <submittedName>
        <fullName evidence="2">Uncharacterized protein</fullName>
    </submittedName>
</protein>
<dbReference type="EMBL" id="CP042912">
    <property type="protein sequence ID" value="QEG24050.1"/>
    <property type="molecule type" value="Genomic_DNA"/>
</dbReference>
<keyword evidence="3" id="KW-1185">Reference proteome</keyword>
<name>A0A5B9PFS0_9BACT</name>
<evidence type="ECO:0000313" key="3">
    <source>
        <dbReference type="Proteomes" id="UP000322214"/>
    </source>
</evidence>
<dbReference type="STRING" id="980251.GCA_001642875_04134"/>
<keyword evidence="1" id="KW-1133">Transmembrane helix</keyword>
<evidence type="ECO:0000313" key="2">
    <source>
        <dbReference type="EMBL" id="QEG24050.1"/>
    </source>
</evidence>
<keyword evidence="1" id="KW-0472">Membrane</keyword>
<proteinExistence type="predicted"/>
<dbReference type="AlphaFoldDB" id="A0A5B9PFS0"/>
<organism evidence="2 3">
    <name type="scientific">Mariniblastus fucicola</name>
    <dbReference type="NCBI Taxonomy" id="980251"/>
    <lineage>
        <taxon>Bacteria</taxon>
        <taxon>Pseudomonadati</taxon>
        <taxon>Planctomycetota</taxon>
        <taxon>Planctomycetia</taxon>
        <taxon>Pirellulales</taxon>
        <taxon>Pirellulaceae</taxon>
        <taxon>Mariniblastus</taxon>
    </lineage>
</organism>
<reference evidence="2 3" key="1">
    <citation type="submission" date="2019-08" db="EMBL/GenBank/DDBJ databases">
        <title>Deep-cultivation of Planctomycetes and their phenomic and genomic characterization uncovers novel biology.</title>
        <authorList>
            <person name="Wiegand S."/>
            <person name="Jogler M."/>
            <person name="Boedeker C."/>
            <person name="Pinto D."/>
            <person name="Vollmers J."/>
            <person name="Rivas-Marin E."/>
            <person name="Kohn T."/>
            <person name="Peeters S.H."/>
            <person name="Heuer A."/>
            <person name="Rast P."/>
            <person name="Oberbeckmann S."/>
            <person name="Bunk B."/>
            <person name="Jeske O."/>
            <person name="Meyerdierks A."/>
            <person name="Storesund J.E."/>
            <person name="Kallscheuer N."/>
            <person name="Luecker S."/>
            <person name="Lage O.M."/>
            <person name="Pohl T."/>
            <person name="Merkel B.J."/>
            <person name="Hornburger P."/>
            <person name="Mueller R.-W."/>
            <person name="Bruemmer F."/>
            <person name="Labrenz M."/>
            <person name="Spormann A.M."/>
            <person name="Op den Camp H."/>
            <person name="Overmann J."/>
            <person name="Amann R."/>
            <person name="Jetten M.S.M."/>
            <person name="Mascher T."/>
            <person name="Medema M.H."/>
            <person name="Devos D.P."/>
            <person name="Kaster A.-K."/>
            <person name="Ovreas L."/>
            <person name="Rohde M."/>
            <person name="Galperin M.Y."/>
            <person name="Jogler C."/>
        </authorList>
    </citation>
    <scope>NUCLEOTIDE SEQUENCE [LARGE SCALE GENOMIC DNA]</scope>
    <source>
        <strain evidence="2 3">FC18</strain>
    </source>
</reference>
<evidence type="ECO:0000256" key="1">
    <source>
        <dbReference type="SAM" id="Phobius"/>
    </source>
</evidence>
<dbReference type="KEGG" id="mff:MFFC18_39660"/>
<sequence length="74" mass="8225">MTLLLGKKGIFWLVYIFFRGIMRGDPTSIIIAVVLVLGIVGWSLYKSHAKANESNVAEYAKEFRPPGEDSGHSQ</sequence>
<gene>
    <name evidence="2" type="ORF">MFFC18_39660</name>
</gene>
<keyword evidence="1" id="KW-0812">Transmembrane</keyword>
<accession>A0A5B9PFS0</accession>